<dbReference type="EMBL" id="ANJA01003094">
    <property type="protein sequence ID" value="ETO66102.1"/>
    <property type="molecule type" value="Genomic_DNA"/>
</dbReference>
<proteinExistence type="predicted"/>
<dbReference type="Gene3D" id="3.40.50.1820">
    <property type="entry name" value="alpha/beta hydrolase"/>
    <property type="match status" value="1"/>
</dbReference>
<dbReference type="PANTHER" id="PTHR22538:SF1">
    <property type="entry name" value="VWFD DOMAIN-CONTAINING PROTEIN"/>
    <property type="match status" value="1"/>
</dbReference>
<evidence type="ECO:0000313" key="2">
    <source>
        <dbReference type="EMBL" id="ETO66102.1"/>
    </source>
</evidence>
<evidence type="ECO:0000313" key="3">
    <source>
        <dbReference type="Proteomes" id="UP000028582"/>
    </source>
</evidence>
<name>A0A080ZHJ1_PHYNI</name>
<dbReference type="AlphaFoldDB" id="A0A080ZHJ1"/>
<organism evidence="2 3">
    <name type="scientific">Phytophthora nicotianae P1976</name>
    <dbReference type="NCBI Taxonomy" id="1317066"/>
    <lineage>
        <taxon>Eukaryota</taxon>
        <taxon>Sar</taxon>
        <taxon>Stramenopiles</taxon>
        <taxon>Oomycota</taxon>
        <taxon>Peronosporomycetes</taxon>
        <taxon>Peronosporales</taxon>
        <taxon>Peronosporaceae</taxon>
        <taxon>Phytophthora</taxon>
    </lineage>
</organism>
<dbReference type="InterPro" id="IPR029058">
    <property type="entry name" value="AB_hydrolase_fold"/>
</dbReference>
<dbReference type="PANTHER" id="PTHR22538">
    <property type="entry name" value="CILIA- AND FLAGELLA-ASSOCIATED PROTEIN 74"/>
    <property type="match status" value="1"/>
</dbReference>
<evidence type="ECO:0000256" key="1">
    <source>
        <dbReference type="SAM" id="SignalP"/>
    </source>
</evidence>
<comment type="caution">
    <text evidence="2">The sequence shown here is derived from an EMBL/GenBank/DDBJ whole genome shotgun (WGS) entry which is preliminary data.</text>
</comment>
<accession>A0A080ZHJ1</accession>
<dbReference type="OrthoDB" id="95392at2759"/>
<feature type="chain" id="PRO_5001753030" description="GPI inositol-deacylase" evidence="1">
    <location>
        <begin position="19"/>
        <end position="529"/>
    </location>
</feature>
<evidence type="ECO:0008006" key="4">
    <source>
        <dbReference type="Google" id="ProtNLM"/>
    </source>
</evidence>
<protein>
    <recommendedName>
        <fullName evidence="4">GPI inositol-deacylase</fullName>
    </recommendedName>
</protein>
<feature type="signal peptide" evidence="1">
    <location>
        <begin position="1"/>
        <end position="18"/>
    </location>
</feature>
<keyword evidence="1" id="KW-0732">Signal</keyword>
<dbReference type="Proteomes" id="UP000028582">
    <property type="component" value="Unassembled WGS sequence"/>
</dbReference>
<sequence length="529" mass="57140">MWVLSLSLVIFFSPLVSSHQVNSAGLHDNLRISLFNASALRLHVTLKRESAKIHGQSDFYIFANPIVAKNGSYVLYDSQAAFSNGGTEHLYSVVNGTSYMTTVSSDNIDVVCLPQNTLSIELVITALNNAVPIPSASVGDEAIECTSGNLFKTSFMDTDFAICASGRSGFIASSSDLTVEVEYVDYPAIVQKPMLSGGTSCSVTTATSVTPTALALLTGTSTPNRNSRKLKAEQHMAIEPASCVCKSIPRPCVFFHGNGNAKELEELQDTPENTSGRMGNMNEHAPCCTEVKYAVLNTVDYSWTDDSLQQKFCDRALRLSESSDKQSGVIQDTVVVTHSMAGLIMSMALATGKCSFGKGATWVAISSPMKGTMAADFLENACNDDYTEVVGGLFDFLGKCPVPLSRQSLVYQGGKHSNGELNAAYIAAQEAYRSNVSAAMCSNDYDGIFSKYQAPLFVAGKFLPHKSLENDGLVEYQSCAIGLDESLFGTSYEDTFYKPQLNHADTVFLTGDGLFKDSKKPVKWFECLL</sequence>
<gene>
    <name evidence="2" type="ORF">F444_16648</name>
</gene>
<reference evidence="2 3" key="1">
    <citation type="submission" date="2013-11" db="EMBL/GenBank/DDBJ databases">
        <title>The Genome Sequence of Phytophthora parasitica P1976.</title>
        <authorList>
            <consortium name="The Broad Institute Genomics Platform"/>
            <person name="Russ C."/>
            <person name="Tyler B."/>
            <person name="Panabieres F."/>
            <person name="Shan W."/>
            <person name="Tripathy S."/>
            <person name="Grunwald N."/>
            <person name="Machado M."/>
            <person name="Johnson C.S."/>
            <person name="Walker B."/>
            <person name="Young S."/>
            <person name="Zeng Q."/>
            <person name="Gargeya S."/>
            <person name="Fitzgerald M."/>
            <person name="Haas B."/>
            <person name="Abouelleil A."/>
            <person name="Allen A.W."/>
            <person name="Alvarado L."/>
            <person name="Arachchi H.M."/>
            <person name="Berlin A.M."/>
            <person name="Chapman S.B."/>
            <person name="Gainer-Dewar J."/>
            <person name="Goldberg J."/>
            <person name="Griggs A."/>
            <person name="Gujja S."/>
            <person name="Hansen M."/>
            <person name="Howarth C."/>
            <person name="Imamovic A."/>
            <person name="Ireland A."/>
            <person name="Larimer J."/>
            <person name="McCowan C."/>
            <person name="Murphy C."/>
            <person name="Pearson M."/>
            <person name="Poon T.W."/>
            <person name="Priest M."/>
            <person name="Roberts A."/>
            <person name="Saif S."/>
            <person name="Shea T."/>
            <person name="Sisk P."/>
            <person name="Sykes S."/>
            <person name="Wortman J."/>
            <person name="Nusbaum C."/>
            <person name="Birren B."/>
        </authorList>
    </citation>
    <scope>NUCLEOTIDE SEQUENCE [LARGE SCALE GENOMIC DNA]</scope>
    <source>
        <strain evidence="2 3">P1976</strain>
    </source>
</reference>